<name>A0A8J2NPN7_9HEXA</name>
<proteinExistence type="predicted"/>
<accession>A0A8J2NPN7</accession>
<organism evidence="1 2">
    <name type="scientific">Allacma fusca</name>
    <dbReference type="NCBI Taxonomy" id="39272"/>
    <lineage>
        <taxon>Eukaryota</taxon>
        <taxon>Metazoa</taxon>
        <taxon>Ecdysozoa</taxon>
        <taxon>Arthropoda</taxon>
        <taxon>Hexapoda</taxon>
        <taxon>Collembola</taxon>
        <taxon>Symphypleona</taxon>
        <taxon>Sminthuridae</taxon>
        <taxon>Allacma</taxon>
    </lineage>
</organism>
<evidence type="ECO:0000313" key="2">
    <source>
        <dbReference type="Proteomes" id="UP000708208"/>
    </source>
</evidence>
<sequence length="71" mass="8121">MNQNDLSTPTQSCDWARLTIFISEGNSKSSGYLTSLCWVRNIHVRIGLHTQCLPYETIFMQHLFALQLSFG</sequence>
<protein>
    <submittedName>
        <fullName evidence="1">Uncharacterized protein</fullName>
    </submittedName>
</protein>
<keyword evidence="2" id="KW-1185">Reference proteome</keyword>
<dbReference type="AlphaFoldDB" id="A0A8J2NPN7"/>
<dbReference type="Proteomes" id="UP000708208">
    <property type="component" value="Unassembled WGS sequence"/>
</dbReference>
<gene>
    <name evidence="1" type="ORF">AFUS01_LOCUS6852</name>
</gene>
<reference evidence="1" key="1">
    <citation type="submission" date="2021-06" db="EMBL/GenBank/DDBJ databases">
        <authorList>
            <person name="Hodson N. C."/>
            <person name="Mongue J. A."/>
            <person name="Jaron S. K."/>
        </authorList>
    </citation>
    <scope>NUCLEOTIDE SEQUENCE</scope>
</reference>
<dbReference type="EMBL" id="CAJVCH010045464">
    <property type="protein sequence ID" value="CAG7717393.1"/>
    <property type="molecule type" value="Genomic_DNA"/>
</dbReference>
<evidence type="ECO:0000313" key="1">
    <source>
        <dbReference type="EMBL" id="CAG7717393.1"/>
    </source>
</evidence>
<comment type="caution">
    <text evidence="1">The sequence shown here is derived from an EMBL/GenBank/DDBJ whole genome shotgun (WGS) entry which is preliminary data.</text>
</comment>